<dbReference type="InterPro" id="IPR036684">
    <property type="entry name" value="Ca_lectin_sf"/>
</dbReference>
<dbReference type="GeneID" id="23847248"/>
<protein>
    <recommendedName>
        <fullName evidence="1">Calcium-mediated lectin domain-containing protein</fullName>
    </recommendedName>
</protein>
<sequence length="133" mass="14251">MSVGPVSGNGIAITLPPGKTVFWTANVQASWAQYVQVRDFANNPVFQANGASTGGHSPTQIGQGTFVASGTGAYTVYLGYNNGQSWSQVMWEEMTLNIGSQIYSSSFNFISEDGADQDFNDTCLTLTWFNSIG</sequence>
<gene>
    <name evidence="2" type="ORF">SAMN02927897_00055</name>
</gene>
<dbReference type="AlphaFoldDB" id="A0A1G4X8U5"/>
<evidence type="ECO:0000313" key="3">
    <source>
        <dbReference type="Proteomes" id="UP000183569"/>
    </source>
</evidence>
<evidence type="ECO:0000313" key="2">
    <source>
        <dbReference type="EMBL" id="SCX37616.1"/>
    </source>
</evidence>
<dbReference type="Pfam" id="PF07472">
    <property type="entry name" value="PA-IIL"/>
    <property type="match status" value="1"/>
</dbReference>
<dbReference type="Proteomes" id="UP000183569">
    <property type="component" value="Unassembled WGS sequence"/>
</dbReference>
<name>A0A1G4X8U5_9ENTR</name>
<dbReference type="EMBL" id="FMUI01000002">
    <property type="protein sequence ID" value="SCX37616.1"/>
    <property type="molecule type" value="Genomic_DNA"/>
</dbReference>
<dbReference type="Gene3D" id="2.60.120.400">
    <property type="entry name" value="Calcium-mediated lectin"/>
    <property type="match status" value="1"/>
</dbReference>
<evidence type="ECO:0000259" key="1">
    <source>
        <dbReference type="Pfam" id="PF07472"/>
    </source>
</evidence>
<proteinExistence type="predicted"/>
<organism evidence="2 3">
    <name type="scientific">Kosakonia sacchari</name>
    <dbReference type="NCBI Taxonomy" id="1158459"/>
    <lineage>
        <taxon>Bacteria</taxon>
        <taxon>Pseudomonadati</taxon>
        <taxon>Pseudomonadota</taxon>
        <taxon>Gammaproteobacteria</taxon>
        <taxon>Enterobacterales</taxon>
        <taxon>Enterobacteriaceae</taxon>
        <taxon>Kosakonia</taxon>
    </lineage>
</organism>
<dbReference type="InterPro" id="IPR010907">
    <property type="entry name" value="Ca-mediated_lectin"/>
</dbReference>
<dbReference type="RefSeq" id="WP_017456768.1">
    <property type="nucleotide sequence ID" value="NZ_FMUI01000002.1"/>
</dbReference>
<reference evidence="2 3" key="1">
    <citation type="submission" date="2016-10" db="EMBL/GenBank/DDBJ databases">
        <authorList>
            <person name="Varghese N."/>
            <person name="Submissions S."/>
        </authorList>
    </citation>
    <scope>NUCLEOTIDE SEQUENCE [LARGE SCALE GENOMIC DNA]</scope>
    <source>
        <strain evidence="2 3">CGMCC 1.12102</strain>
    </source>
</reference>
<comment type="caution">
    <text evidence="2">The sequence shown here is derived from an EMBL/GenBank/DDBJ whole genome shotgun (WGS) entry which is preliminary data.</text>
</comment>
<feature type="domain" description="Calcium-mediated lectin" evidence="1">
    <location>
        <begin position="15"/>
        <end position="128"/>
    </location>
</feature>
<accession>A0A1G4X8U5</accession>